<dbReference type="GO" id="GO:0019901">
    <property type="term" value="F:protein kinase binding"/>
    <property type="evidence" value="ECO:0007669"/>
    <property type="project" value="TreeGrafter"/>
</dbReference>
<dbReference type="GO" id="GO:0007165">
    <property type="term" value="P:signal transduction"/>
    <property type="evidence" value="ECO:0007669"/>
    <property type="project" value="TreeGrafter"/>
</dbReference>
<dbReference type="InterPro" id="IPR032640">
    <property type="entry name" value="AMPK1_CBM"/>
</dbReference>
<dbReference type="CDD" id="cd02859">
    <property type="entry name" value="E_set_AMPKbeta_like_N"/>
    <property type="match status" value="1"/>
</dbReference>
<dbReference type="Pfam" id="PF16561">
    <property type="entry name" value="AMPK1_CBM"/>
    <property type="match status" value="1"/>
</dbReference>
<evidence type="ECO:0000313" key="5">
    <source>
        <dbReference type="EMBL" id="CAF5128610.1"/>
    </source>
</evidence>
<dbReference type="InterPro" id="IPR014756">
    <property type="entry name" value="Ig_E-set"/>
</dbReference>
<evidence type="ECO:0000256" key="2">
    <source>
        <dbReference type="ARBA" id="ARBA00025180"/>
    </source>
</evidence>
<dbReference type="Proteomes" id="UP000663848">
    <property type="component" value="Unassembled WGS sequence"/>
</dbReference>
<dbReference type="GO" id="GO:0005634">
    <property type="term" value="C:nucleus"/>
    <property type="evidence" value="ECO:0007669"/>
    <property type="project" value="TreeGrafter"/>
</dbReference>
<feature type="non-terminal residue" evidence="5">
    <location>
        <position position="1"/>
    </location>
</feature>
<sequence>DNDFVAILELPEGEHEYKFQIDGRWEYDINEPSKDDDRNGRNNIVTVKKSDFEVMEALT</sequence>
<dbReference type="EMBL" id="CAJOBR010083546">
    <property type="protein sequence ID" value="CAF5128610.1"/>
    <property type="molecule type" value="Genomic_DNA"/>
</dbReference>
<dbReference type="AlphaFoldDB" id="A0A822FLK3"/>
<feature type="domain" description="AMP-activated protein kinase glycogen-binding" evidence="4">
    <location>
        <begin position="2"/>
        <end position="52"/>
    </location>
</feature>
<evidence type="ECO:0000256" key="3">
    <source>
        <dbReference type="ARBA" id="ARBA00040010"/>
    </source>
</evidence>
<organism evidence="5 6">
    <name type="scientific">Rotaria socialis</name>
    <dbReference type="NCBI Taxonomy" id="392032"/>
    <lineage>
        <taxon>Eukaryota</taxon>
        <taxon>Metazoa</taxon>
        <taxon>Spiralia</taxon>
        <taxon>Gnathifera</taxon>
        <taxon>Rotifera</taxon>
        <taxon>Eurotatoria</taxon>
        <taxon>Bdelloidea</taxon>
        <taxon>Philodinida</taxon>
        <taxon>Philodinidae</taxon>
        <taxon>Rotaria</taxon>
    </lineage>
</organism>
<comment type="function">
    <text evidence="2">Non-catalytic subunit of AMP-activated protein kinase (AMPK), an energy sensor protein kinase that plays a key role in regulating cellular energy metabolism. In response to reduction of intracellular ATP levels, AMPK activates energy-producing pathways and inhibits energy-consuming processes: inhibits protein, carbohydrate and lipid biosynthesis, as well as cell growth and proliferation. AMPK acts via direct phosphorylation of metabolic enzymes, and by longer-term effects via phosphorylation of transcription regulators. Also acts as a regulator of cellular polarity by remodeling the actin cytoskeleton; probably by indirectly activating myosin. Beta non-catalytic subunit acts as a scaffold on which the AMPK complex assembles, via its C-terminus that bridges alpha (PRKAA1 or PRKAA2) and gamma subunits (PRKAG1, PRKAG2 or PRKAG3).</text>
</comment>
<protein>
    <recommendedName>
        <fullName evidence="3">5'-AMP-activated protein kinase subunit beta-1</fullName>
    </recommendedName>
</protein>
<evidence type="ECO:0000259" key="4">
    <source>
        <dbReference type="Pfam" id="PF16561"/>
    </source>
</evidence>
<gene>
    <name evidence="5" type="ORF">QYT958_LOCUS46590</name>
</gene>
<accession>A0A822FLK3</accession>
<dbReference type="PANTHER" id="PTHR10343:SF84">
    <property type="entry name" value="5'-AMP-ACTIVATED PROTEIN KINASE SUBUNIT BETA-1"/>
    <property type="match status" value="1"/>
</dbReference>
<evidence type="ECO:0000313" key="6">
    <source>
        <dbReference type="Proteomes" id="UP000663848"/>
    </source>
</evidence>
<comment type="similarity">
    <text evidence="1">Belongs to the 5'-AMP-activated protein kinase beta subunit family.</text>
</comment>
<dbReference type="InterPro" id="IPR013783">
    <property type="entry name" value="Ig-like_fold"/>
</dbReference>
<comment type="caution">
    <text evidence="5">The sequence shown here is derived from an EMBL/GenBank/DDBJ whole genome shotgun (WGS) entry which is preliminary data.</text>
</comment>
<dbReference type="GO" id="GO:0005737">
    <property type="term" value="C:cytoplasm"/>
    <property type="evidence" value="ECO:0007669"/>
    <property type="project" value="TreeGrafter"/>
</dbReference>
<dbReference type="GO" id="GO:0031588">
    <property type="term" value="C:nucleotide-activated protein kinase complex"/>
    <property type="evidence" value="ECO:0007669"/>
    <property type="project" value="TreeGrafter"/>
</dbReference>
<feature type="non-terminal residue" evidence="5">
    <location>
        <position position="59"/>
    </location>
</feature>
<dbReference type="PANTHER" id="PTHR10343">
    <property type="entry name" value="5'-AMP-ACTIVATED PROTEIN KINASE , BETA SUBUNIT"/>
    <property type="match status" value="1"/>
</dbReference>
<dbReference type="SUPFAM" id="SSF81296">
    <property type="entry name" value="E set domains"/>
    <property type="match status" value="1"/>
</dbReference>
<reference evidence="5" key="1">
    <citation type="submission" date="2021-02" db="EMBL/GenBank/DDBJ databases">
        <authorList>
            <person name="Nowell W R."/>
        </authorList>
    </citation>
    <scope>NUCLEOTIDE SEQUENCE</scope>
</reference>
<evidence type="ECO:0000256" key="1">
    <source>
        <dbReference type="ARBA" id="ARBA00010926"/>
    </source>
</evidence>
<dbReference type="InterPro" id="IPR050827">
    <property type="entry name" value="CRP1_MDG1_kinase"/>
</dbReference>
<proteinExistence type="inferred from homology"/>
<dbReference type="Gene3D" id="2.60.40.10">
    <property type="entry name" value="Immunoglobulins"/>
    <property type="match status" value="1"/>
</dbReference>
<name>A0A822FLK3_9BILA</name>